<feature type="compositionally biased region" description="Basic and acidic residues" evidence="3">
    <location>
        <begin position="57"/>
        <end position="79"/>
    </location>
</feature>
<dbReference type="InterPro" id="IPR026502">
    <property type="entry name" value="SLBP1/SLBP2"/>
</dbReference>
<dbReference type="AlphaFoldDB" id="A0AAD9IMB8"/>
<evidence type="ECO:0000313" key="6">
    <source>
        <dbReference type="Proteomes" id="UP001255856"/>
    </source>
</evidence>
<reference evidence="5" key="1">
    <citation type="submission" date="2021-01" db="EMBL/GenBank/DDBJ databases">
        <authorList>
            <person name="Eckstrom K.M.E."/>
        </authorList>
    </citation>
    <scope>NUCLEOTIDE SEQUENCE</scope>
    <source>
        <strain evidence="5">UVCC 0001</strain>
    </source>
</reference>
<evidence type="ECO:0000259" key="4">
    <source>
        <dbReference type="Pfam" id="PF15247"/>
    </source>
</evidence>
<protein>
    <recommendedName>
        <fullName evidence="4">Histone RNA hairpin-binding protein RNA-binding domain-containing protein</fullName>
    </recommendedName>
</protein>
<feature type="region of interest" description="Disordered" evidence="3">
    <location>
        <begin position="25"/>
        <end position="79"/>
    </location>
</feature>
<dbReference type="GO" id="GO:0071207">
    <property type="term" value="F:histone pre-mRNA stem-loop binding"/>
    <property type="evidence" value="ECO:0007669"/>
    <property type="project" value="TreeGrafter"/>
</dbReference>
<keyword evidence="2" id="KW-0694">RNA-binding</keyword>
<proteinExistence type="inferred from homology"/>
<evidence type="ECO:0000256" key="1">
    <source>
        <dbReference type="ARBA" id="ARBA00006151"/>
    </source>
</evidence>
<gene>
    <name evidence="5" type="ORF">QBZ16_002219</name>
</gene>
<feature type="compositionally biased region" description="Basic and acidic residues" evidence="3">
    <location>
        <begin position="112"/>
        <end position="123"/>
    </location>
</feature>
<evidence type="ECO:0000256" key="3">
    <source>
        <dbReference type="SAM" id="MobiDB-lite"/>
    </source>
</evidence>
<dbReference type="Gene3D" id="1.10.8.1120">
    <property type="entry name" value="Histone RNA hairpin-binding protein RNA-binding domain"/>
    <property type="match status" value="1"/>
</dbReference>
<name>A0AAD9IMB8_PROWI</name>
<evidence type="ECO:0000256" key="2">
    <source>
        <dbReference type="ARBA" id="ARBA00022884"/>
    </source>
</evidence>
<feature type="compositionally biased region" description="Basic and acidic residues" evidence="3">
    <location>
        <begin position="28"/>
        <end position="38"/>
    </location>
</feature>
<dbReference type="Pfam" id="PF15247">
    <property type="entry name" value="SLBP_RNA_bind"/>
    <property type="match status" value="1"/>
</dbReference>
<keyword evidence="6" id="KW-1185">Reference proteome</keyword>
<dbReference type="GO" id="GO:0005737">
    <property type="term" value="C:cytoplasm"/>
    <property type="evidence" value="ECO:0007669"/>
    <property type="project" value="TreeGrafter"/>
</dbReference>
<feature type="region of interest" description="Disordered" evidence="3">
    <location>
        <begin position="100"/>
        <end position="139"/>
    </location>
</feature>
<dbReference type="FunFam" id="1.10.8.1120:FF:000001">
    <property type="entry name" value="Histone RNA hairpin-binding protein-like"/>
    <property type="match status" value="1"/>
</dbReference>
<dbReference type="InterPro" id="IPR038294">
    <property type="entry name" value="SLBP_RNA_bind_sf"/>
</dbReference>
<comment type="similarity">
    <text evidence="1">Belongs to the SLBP family.</text>
</comment>
<sequence>MQPSGAAKDFSEDFLVEDAECASTKRAGLHERETDPHRLAQRQKQIDFGKNTLGYQRYREAIPKSKRRRQEDPVTPDVHKACSKRAFEGLVKKWRRQLHAWDPPSDDSESTELPKHAATDSRSHAGSAAPKAAEPFDQENDLKVRRGVFGLIRVWVHF</sequence>
<dbReference type="GO" id="GO:0071204">
    <property type="term" value="C:histone pre-mRNA 3'end processing complex"/>
    <property type="evidence" value="ECO:0007669"/>
    <property type="project" value="TreeGrafter"/>
</dbReference>
<dbReference type="PANTHER" id="PTHR17408:SF0">
    <property type="entry name" value="HISTONE RNA HAIRPIN-BINDING PROTEIN"/>
    <property type="match status" value="1"/>
</dbReference>
<dbReference type="Proteomes" id="UP001255856">
    <property type="component" value="Unassembled WGS sequence"/>
</dbReference>
<dbReference type="PANTHER" id="PTHR17408">
    <property type="entry name" value="HISTONE RNA HAIRPIN-BINDING PROTEIN"/>
    <property type="match status" value="1"/>
</dbReference>
<dbReference type="GO" id="GO:0003729">
    <property type="term" value="F:mRNA binding"/>
    <property type="evidence" value="ECO:0007669"/>
    <property type="project" value="InterPro"/>
</dbReference>
<dbReference type="InterPro" id="IPR029344">
    <property type="entry name" value="SLBP_RNA_bind"/>
</dbReference>
<evidence type="ECO:0000313" key="5">
    <source>
        <dbReference type="EMBL" id="KAK2079824.1"/>
    </source>
</evidence>
<feature type="domain" description="Histone RNA hairpin-binding protein RNA-binding" evidence="4">
    <location>
        <begin position="34"/>
        <end position="103"/>
    </location>
</feature>
<accession>A0AAD9IMB8</accession>
<dbReference type="GO" id="GO:0051028">
    <property type="term" value="P:mRNA transport"/>
    <property type="evidence" value="ECO:0007669"/>
    <property type="project" value="TreeGrafter"/>
</dbReference>
<dbReference type="EMBL" id="JASFZW010000002">
    <property type="protein sequence ID" value="KAK2079824.1"/>
    <property type="molecule type" value="Genomic_DNA"/>
</dbReference>
<comment type="caution">
    <text evidence="5">The sequence shown here is derived from an EMBL/GenBank/DDBJ whole genome shotgun (WGS) entry which is preliminary data.</text>
</comment>
<organism evidence="5 6">
    <name type="scientific">Prototheca wickerhamii</name>
    <dbReference type="NCBI Taxonomy" id="3111"/>
    <lineage>
        <taxon>Eukaryota</taxon>
        <taxon>Viridiplantae</taxon>
        <taxon>Chlorophyta</taxon>
        <taxon>core chlorophytes</taxon>
        <taxon>Trebouxiophyceae</taxon>
        <taxon>Chlorellales</taxon>
        <taxon>Chlorellaceae</taxon>
        <taxon>Prototheca</taxon>
    </lineage>
</organism>
<dbReference type="GO" id="GO:0006398">
    <property type="term" value="P:mRNA 3'-end processing by stem-loop binding and cleavage"/>
    <property type="evidence" value="ECO:0007669"/>
    <property type="project" value="TreeGrafter"/>
</dbReference>